<dbReference type="EMBL" id="JACXAJ010000008">
    <property type="protein sequence ID" value="MBD1398355.1"/>
    <property type="molecule type" value="Genomic_DNA"/>
</dbReference>
<evidence type="ECO:0000313" key="1">
    <source>
        <dbReference type="EMBL" id="MBD1398355.1"/>
    </source>
</evidence>
<dbReference type="RefSeq" id="WP_191184496.1">
    <property type="nucleotide sequence ID" value="NZ_JACXAJ010000008.1"/>
</dbReference>
<keyword evidence="2" id="KW-1185">Reference proteome</keyword>
<accession>A0ABR7XJ98</accession>
<protein>
    <submittedName>
        <fullName evidence="1">Uncharacterized protein</fullName>
    </submittedName>
</protein>
<evidence type="ECO:0000313" key="2">
    <source>
        <dbReference type="Proteomes" id="UP000625551"/>
    </source>
</evidence>
<sequence length="319" mass="37331">MEQSKNLTPIKFHFYSLGFTPFKGSNEDHNSILKDVITYISVQKHAGKGHLIDRNQNRPQEERRELFMTSAIIMHRERRIRCSIALLRPGRVPKLKPVDDYKLVPLSSIGTVAEETHFFIDFSRNKSVICVEYNHHGPRISDIEYYLRNVSYQTLRKSKATEVEMFMETSIDDTLRNLKNVLNMDIKIQPKNFVQMDKTLVGKYFTGLNNLGNLVHPKFLKLEALFQTPGRAYTSSEINNEGNKMFLDLLNAFKTRPYNIDCFDNFVVKYEDVEGKEEVFNLLKGKKEVLKEVNLKSIKSSRQWYELIHEEFNEFMSDL</sequence>
<organism evidence="1 2">
    <name type="scientific">Pontibacter aquaedesilientis</name>
    <dbReference type="NCBI Taxonomy" id="2766980"/>
    <lineage>
        <taxon>Bacteria</taxon>
        <taxon>Pseudomonadati</taxon>
        <taxon>Bacteroidota</taxon>
        <taxon>Cytophagia</taxon>
        <taxon>Cytophagales</taxon>
        <taxon>Hymenobacteraceae</taxon>
        <taxon>Pontibacter</taxon>
    </lineage>
</organism>
<name>A0ABR7XJ98_9BACT</name>
<reference evidence="1 2" key="1">
    <citation type="submission" date="2020-09" db="EMBL/GenBank/DDBJ databases">
        <title>Genome sequencing and assembly of Pontibacter sp.</title>
        <authorList>
            <person name="Chhetri G."/>
        </authorList>
    </citation>
    <scope>NUCLEOTIDE SEQUENCE [LARGE SCALE GENOMIC DNA]</scope>
    <source>
        <strain evidence="1 2">JH31</strain>
    </source>
</reference>
<proteinExistence type="predicted"/>
<dbReference type="Proteomes" id="UP000625551">
    <property type="component" value="Unassembled WGS sequence"/>
</dbReference>
<comment type="caution">
    <text evidence="1">The sequence shown here is derived from an EMBL/GenBank/DDBJ whole genome shotgun (WGS) entry which is preliminary data.</text>
</comment>
<gene>
    <name evidence="1" type="ORF">H9Q13_14380</name>
</gene>